<dbReference type="Pfam" id="PF02597">
    <property type="entry name" value="ThiS"/>
    <property type="match status" value="1"/>
</dbReference>
<evidence type="ECO:0000256" key="2">
    <source>
        <dbReference type="ARBA" id="ARBA00024200"/>
    </source>
</evidence>
<dbReference type="CDD" id="cd00754">
    <property type="entry name" value="Ubl_MoaD"/>
    <property type="match status" value="1"/>
</dbReference>
<sequence>MIKIRYFGSLKETLNTTEEQLDWQKGLTTDKLLQELRQRDATWAEALAEKNVFRLVVNQQVVYQPVAIKEGDEVAVLPPVTGG</sequence>
<dbReference type="GO" id="GO:1990133">
    <property type="term" value="C:molybdopterin adenylyltransferase complex"/>
    <property type="evidence" value="ECO:0007669"/>
    <property type="project" value="TreeGrafter"/>
</dbReference>
<name>A0A974NHK9_9GAMM</name>
<dbReference type="GO" id="GO:0000166">
    <property type="term" value="F:nucleotide binding"/>
    <property type="evidence" value="ECO:0007669"/>
    <property type="project" value="UniProtKB-KW"/>
</dbReference>
<dbReference type="Proteomes" id="UP000595278">
    <property type="component" value="Chromosome"/>
</dbReference>
<organism evidence="4 5">
    <name type="scientific">Entomomonas asaccharolytica</name>
    <dbReference type="NCBI Taxonomy" id="2785331"/>
    <lineage>
        <taxon>Bacteria</taxon>
        <taxon>Pseudomonadati</taxon>
        <taxon>Pseudomonadota</taxon>
        <taxon>Gammaproteobacteria</taxon>
        <taxon>Pseudomonadales</taxon>
        <taxon>Pseudomonadaceae</taxon>
        <taxon>Entomomonas</taxon>
    </lineage>
</organism>
<keyword evidence="5" id="KW-1185">Reference proteome</keyword>
<dbReference type="Gene3D" id="3.10.20.30">
    <property type="match status" value="1"/>
</dbReference>
<comment type="similarity">
    <text evidence="2">Belongs to the MoaD family.</text>
</comment>
<evidence type="ECO:0000256" key="3">
    <source>
        <dbReference type="ARBA" id="ARBA00024247"/>
    </source>
</evidence>
<dbReference type="InterPro" id="IPR003749">
    <property type="entry name" value="ThiS/MoaD-like"/>
</dbReference>
<dbReference type="InterPro" id="IPR044672">
    <property type="entry name" value="MOCS2A"/>
</dbReference>
<evidence type="ECO:0000256" key="1">
    <source>
        <dbReference type="ARBA" id="ARBA00022741"/>
    </source>
</evidence>
<dbReference type="SUPFAM" id="SSF54285">
    <property type="entry name" value="MoaD/ThiS"/>
    <property type="match status" value="1"/>
</dbReference>
<evidence type="ECO:0000313" key="5">
    <source>
        <dbReference type="Proteomes" id="UP000595278"/>
    </source>
</evidence>
<evidence type="ECO:0000313" key="4">
    <source>
        <dbReference type="EMBL" id="QQP86773.1"/>
    </source>
</evidence>
<accession>A0A974NHK9</accession>
<dbReference type="InterPro" id="IPR016155">
    <property type="entry name" value="Mopterin_synth/thiamin_S_b"/>
</dbReference>
<dbReference type="NCBIfam" id="TIGR01682">
    <property type="entry name" value="moaD"/>
    <property type="match status" value="1"/>
</dbReference>
<protein>
    <recommendedName>
        <fullName evidence="3">Molybdopterin synthase sulfur carrier subunit</fullName>
    </recommendedName>
</protein>
<dbReference type="AlphaFoldDB" id="A0A974NHK9"/>
<proteinExistence type="inferred from homology"/>
<dbReference type="RefSeq" id="WP_201095183.1">
    <property type="nucleotide sequence ID" value="NZ_CP067393.1"/>
</dbReference>
<gene>
    <name evidence="4" type="primary">moaD</name>
    <name evidence="4" type="ORF">JHT90_05915</name>
</gene>
<keyword evidence="1" id="KW-0547">Nucleotide-binding</keyword>
<dbReference type="KEGG" id="eaz:JHT90_05915"/>
<dbReference type="PANTHER" id="PTHR33359:SF1">
    <property type="entry name" value="MOLYBDOPTERIN SYNTHASE SULFUR CARRIER SUBUNIT"/>
    <property type="match status" value="1"/>
</dbReference>
<dbReference type="PANTHER" id="PTHR33359">
    <property type="entry name" value="MOLYBDOPTERIN SYNTHASE SULFUR CARRIER SUBUNIT"/>
    <property type="match status" value="1"/>
</dbReference>
<reference evidence="4 5" key="1">
    <citation type="submission" date="2021-01" db="EMBL/GenBank/DDBJ databases">
        <title>Entomomonas sp. F2A isolated from a house cricket (Acheta domesticus).</title>
        <authorList>
            <person name="Spergser J."/>
            <person name="Busse H.-J."/>
        </authorList>
    </citation>
    <scope>NUCLEOTIDE SEQUENCE [LARGE SCALE GENOMIC DNA]</scope>
    <source>
        <strain evidence="4 5">F2A</strain>
    </source>
</reference>
<dbReference type="EMBL" id="CP067393">
    <property type="protein sequence ID" value="QQP86773.1"/>
    <property type="molecule type" value="Genomic_DNA"/>
</dbReference>
<dbReference type="InterPro" id="IPR012675">
    <property type="entry name" value="Beta-grasp_dom_sf"/>
</dbReference>
<dbReference type="GO" id="GO:0006777">
    <property type="term" value="P:Mo-molybdopterin cofactor biosynthetic process"/>
    <property type="evidence" value="ECO:0007669"/>
    <property type="project" value="InterPro"/>
</dbReference>